<name>A0A0R2JBW4_9LACO</name>
<keyword evidence="1" id="KW-0812">Transmembrane</keyword>
<reference evidence="2 3" key="1">
    <citation type="journal article" date="2015" name="Genome Announc.">
        <title>Expanding the biotechnology potential of lactobacilli through comparative genomics of 213 strains and associated genera.</title>
        <authorList>
            <person name="Sun Z."/>
            <person name="Harris H.M."/>
            <person name="McCann A."/>
            <person name="Guo C."/>
            <person name="Argimon S."/>
            <person name="Zhang W."/>
            <person name="Yang X."/>
            <person name="Jeffery I.B."/>
            <person name="Cooney J.C."/>
            <person name="Kagawa T.F."/>
            <person name="Liu W."/>
            <person name="Song Y."/>
            <person name="Salvetti E."/>
            <person name="Wrobel A."/>
            <person name="Rasinkangas P."/>
            <person name="Parkhill J."/>
            <person name="Rea M.C."/>
            <person name="O'Sullivan O."/>
            <person name="Ritari J."/>
            <person name="Douillard F.P."/>
            <person name="Paul Ross R."/>
            <person name="Yang R."/>
            <person name="Briner A.E."/>
            <person name="Felis G.E."/>
            <person name="de Vos W.M."/>
            <person name="Barrangou R."/>
            <person name="Klaenhammer T.R."/>
            <person name="Caufield P.W."/>
            <person name="Cui Y."/>
            <person name="Zhang H."/>
            <person name="O'Toole P.W."/>
        </authorList>
    </citation>
    <scope>NUCLEOTIDE SEQUENCE [LARGE SCALE GENOMIC DNA]</scope>
    <source>
        <strain evidence="2 3">DSM 20593</strain>
    </source>
</reference>
<proteinExistence type="predicted"/>
<accession>A0A0R2JBW4</accession>
<comment type="caution">
    <text evidence="2">The sequence shown here is derived from an EMBL/GenBank/DDBJ whole genome shotgun (WGS) entry which is preliminary data.</text>
</comment>
<organism evidence="2 3">
    <name type="scientific">Weissella kandleri</name>
    <dbReference type="NCBI Taxonomy" id="1616"/>
    <lineage>
        <taxon>Bacteria</taxon>
        <taxon>Bacillati</taxon>
        <taxon>Bacillota</taxon>
        <taxon>Bacilli</taxon>
        <taxon>Lactobacillales</taxon>
        <taxon>Lactobacillaceae</taxon>
        <taxon>Weissella</taxon>
    </lineage>
</organism>
<dbReference type="EMBL" id="JQBP01000005">
    <property type="protein sequence ID" value="KRN74792.1"/>
    <property type="molecule type" value="Genomic_DNA"/>
</dbReference>
<gene>
    <name evidence="2" type="ORF">IV73_GL001069</name>
</gene>
<protein>
    <submittedName>
        <fullName evidence="2">Uncharacterized protein</fullName>
    </submittedName>
</protein>
<evidence type="ECO:0000313" key="2">
    <source>
        <dbReference type="EMBL" id="KRN74792.1"/>
    </source>
</evidence>
<feature type="transmembrane region" description="Helical" evidence="1">
    <location>
        <begin position="9"/>
        <end position="28"/>
    </location>
</feature>
<dbReference type="STRING" id="1616.IV73_GL001069"/>
<dbReference type="AlphaFoldDB" id="A0A0R2JBW4"/>
<evidence type="ECO:0000256" key="1">
    <source>
        <dbReference type="SAM" id="Phobius"/>
    </source>
</evidence>
<keyword evidence="1" id="KW-0472">Membrane</keyword>
<dbReference type="Proteomes" id="UP000051655">
    <property type="component" value="Unassembled WGS sequence"/>
</dbReference>
<keyword evidence="1" id="KW-1133">Transmembrane helix</keyword>
<dbReference type="RefSeq" id="WP_057755851.1">
    <property type="nucleotide sequence ID" value="NZ_JQBP01000005.1"/>
</dbReference>
<keyword evidence="3" id="KW-1185">Reference proteome</keyword>
<dbReference type="PATRIC" id="fig|1616.3.peg.1095"/>
<evidence type="ECO:0000313" key="3">
    <source>
        <dbReference type="Proteomes" id="UP000051655"/>
    </source>
</evidence>
<sequence length="174" mass="19351">MELKNKKLLYLLSGIGVLIIILLLVIVMQNNNNNPDVQAAKSSSVEHQSSISSASSESLEESKLMKKASSFSKYKGPVLYVGDGVAYKTSWTKDQYEQFVKEHKDNIGTMLGSKAKVNFASDLGTSQNFDTYDKLSFVDSSDEAYFDSAKDAYLYTVKHMHDDVANSLVLKEIK</sequence>